<gene>
    <name evidence="1" type="ORF">DF182_17880</name>
</gene>
<dbReference type="OrthoDB" id="9766750at2"/>
<name>A0A365XQQ1_9BACT</name>
<dbReference type="Pfam" id="PF12836">
    <property type="entry name" value="HHH_3"/>
    <property type="match status" value="1"/>
</dbReference>
<accession>A0A365XQQ1</accession>
<dbReference type="InterPro" id="IPR010994">
    <property type="entry name" value="RuvA_2-like"/>
</dbReference>
<evidence type="ECO:0000313" key="2">
    <source>
        <dbReference type="Proteomes" id="UP000253410"/>
    </source>
</evidence>
<keyword evidence="2" id="KW-1185">Reference proteome</keyword>
<evidence type="ECO:0000313" key="1">
    <source>
        <dbReference type="EMBL" id="RBL88460.1"/>
    </source>
</evidence>
<sequence>MDESNSQLQDSTATGIAMGSSHQGTFSSCRCQHLLACAACYVCSRLSPAVGHYTFNHYHMAAGFYRMIGSVLLLCGSWLKAEARQEESMPPLMENALENETAGNDALPEDDANWQRLEAYTRHKIQLNTADEVTLQSLGMLTALQISNFIAYRRLLGNLVSIYELQAVPGFEPELIRQLLPYVRVGDDLAPHYTLHDYLHKGDHVWLLRYSRQLEKARGYRHTDSTPAMYRGSPDKVLLRYRYSFPRYISWGITMEKDAGEPWGGYRRQYGFDFYSGHLFLRNIGRLKAVAIGDFTANLGQGLLNWQSQAYGKGAAVMHIKREGEILRPYTSAGEYYFFRGAAATWQQKAWQITILASWRQLDGSLNAADTLQDVSATSLVSSGYHRTLTEISKKGSIQQLSSGGNIRYQTRRWQVGVNMISHRLTPPLQKEQHPYNQFEFNGAQLTGVSVDYAAYWKNVHLFGEAAVSDNRKPALIQGILTSLSPAVDMSVVYRYYDKAYQSFYAKGFGDNYRTVNEKGLYTGLSVQVTPRCKLDAYTDIFHFPWLKYRADAPSDGSEFLLQLTYAPDKKKRFLLRFNSRKYEENLLVSGNALKILSGITTTHIRFQGDCQYRQYWSFKVRGEYSRYMAATGNQTGWMFYGDVACRLPRWPITVNARLARFQTDNYDTRMYAYERSVLYDNAVSQLYGRGWEYYLNMKYKVNKQLSCWMRVHQTIYPGKQVIGTGWDALSGNKKTFFQLQLMQTL</sequence>
<dbReference type="EMBL" id="QFFJ01000002">
    <property type="protein sequence ID" value="RBL88460.1"/>
    <property type="molecule type" value="Genomic_DNA"/>
</dbReference>
<dbReference type="SUPFAM" id="SSF47781">
    <property type="entry name" value="RuvA domain 2-like"/>
    <property type="match status" value="1"/>
</dbReference>
<reference evidence="1 2" key="1">
    <citation type="submission" date="2018-05" db="EMBL/GenBank/DDBJ databases">
        <title>Chitinophaga sp. K3CV102501T nov., isolated from isolated from a monsoon evergreen broad-leaved forest soil.</title>
        <authorList>
            <person name="Lv Y."/>
        </authorList>
    </citation>
    <scope>NUCLEOTIDE SEQUENCE [LARGE SCALE GENOMIC DNA]</scope>
    <source>
        <strain evidence="1 2">GDMCC 1.1325</strain>
    </source>
</reference>
<proteinExistence type="predicted"/>
<evidence type="ECO:0008006" key="3">
    <source>
        <dbReference type="Google" id="ProtNLM"/>
    </source>
</evidence>
<comment type="caution">
    <text evidence="1">The sequence shown here is derived from an EMBL/GenBank/DDBJ whole genome shotgun (WGS) entry which is preliminary data.</text>
</comment>
<dbReference type="Proteomes" id="UP000253410">
    <property type="component" value="Unassembled WGS sequence"/>
</dbReference>
<protein>
    <recommendedName>
        <fullName evidence="3">Helix-hairpin-helix domain-containing protein</fullName>
    </recommendedName>
</protein>
<organism evidence="1 2">
    <name type="scientific">Chitinophaga flava</name>
    <dbReference type="NCBI Taxonomy" id="2259036"/>
    <lineage>
        <taxon>Bacteria</taxon>
        <taxon>Pseudomonadati</taxon>
        <taxon>Bacteroidota</taxon>
        <taxon>Chitinophagia</taxon>
        <taxon>Chitinophagales</taxon>
        <taxon>Chitinophagaceae</taxon>
        <taxon>Chitinophaga</taxon>
    </lineage>
</organism>
<dbReference type="AlphaFoldDB" id="A0A365XQQ1"/>